<proteinExistence type="predicted"/>
<reference evidence="1" key="1">
    <citation type="submission" date="2014-09" db="EMBL/GenBank/DDBJ databases">
        <authorList>
            <person name="Magalhaes I.L.F."/>
            <person name="Oliveira U."/>
            <person name="Santos F.R."/>
            <person name="Vidigal T.H.D.A."/>
            <person name="Brescovit A.D."/>
            <person name="Santos A.J."/>
        </authorList>
    </citation>
    <scope>NUCLEOTIDE SEQUENCE</scope>
    <source>
        <tissue evidence="1">Shoot tissue taken approximately 20 cm above the soil surface</tissue>
    </source>
</reference>
<protein>
    <submittedName>
        <fullName evidence="1">Uncharacterized protein</fullName>
    </submittedName>
</protein>
<name>A0A0A9BB51_ARUDO</name>
<accession>A0A0A9BB51</accession>
<evidence type="ECO:0000313" key="1">
    <source>
        <dbReference type="EMBL" id="JAD56522.1"/>
    </source>
</evidence>
<dbReference type="AlphaFoldDB" id="A0A0A9BB51"/>
<dbReference type="EMBL" id="GBRH01241373">
    <property type="protein sequence ID" value="JAD56522.1"/>
    <property type="molecule type" value="Transcribed_RNA"/>
</dbReference>
<sequence length="61" mass="6782">MGGYDDSEITGRDQLARDVTLWISQQESVFMMFSVCRAFCGLASGCFTLSTVVTNSIQFLF</sequence>
<reference evidence="1" key="2">
    <citation type="journal article" date="2015" name="Data Brief">
        <title>Shoot transcriptome of the giant reed, Arundo donax.</title>
        <authorList>
            <person name="Barrero R.A."/>
            <person name="Guerrero F.D."/>
            <person name="Moolhuijzen P."/>
            <person name="Goolsby J.A."/>
            <person name="Tidwell J."/>
            <person name="Bellgard S.E."/>
            <person name="Bellgard M.I."/>
        </authorList>
    </citation>
    <scope>NUCLEOTIDE SEQUENCE</scope>
    <source>
        <tissue evidence="1">Shoot tissue taken approximately 20 cm above the soil surface</tissue>
    </source>
</reference>
<organism evidence="1">
    <name type="scientific">Arundo donax</name>
    <name type="common">Giant reed</name>
    <name type="synonym">Donax arundinaceus</name>
    <dbReference type="NCBI Taxonomy" id="35708"/>
    <lineage>
        <taxon>Eukaryota</taxon>
        <taxon>Viridiplantae</taxon>
        <taxon>Streptophyta</taxon>
        <taxon>Embryophyta</taxon>
        <taxon>Tracheophyta</taxon>
        <taxon>Spermatophyta</taxon>
        <taxon>Magnoliopsida</taxon>
        <taxon>Liliopsida</taxon>
        <taxon>Poales</taxon>
        <taxon>Poaceae</taxon>
        <taxon>PACMAD clade</taxon>
        <taxon>Arundinoideae</taxon>
        <taxon>Arundineae</taxon>
        <taxon>Arundo</taxon>
    </lineage>
</organism>